<dbReference type="EMBL" id="FOBW01000033">
    <property type="protein sequence ID" value="SEN96879.1"/>
    <property type="molecule type" value="Genomic_DNA"/>
</dbReference>
<dbReference type="RefSeq" id="WP_090750611.1">
    <property type="nucleotide sequence ID" value="NZ_FOBW01000033.1"/>
</dbReference>
<reference evidence="2" key="1">
    <citation type="submission" date="2016-10" db="EMBL/GenBank/DDBJ databases">
        <authorList>
            <person name="Varghese N."/>
            <person name="Submissions S."/>
        </authorList>
    </citation>
    <scope>NUCLEOTIDE SEQUENCE [LARGE SCALE GENOMIC DNA]</scope>
    <source>
        <strain evidence="2">B48,IBRC-M 10115,DSM 25386,CECT 8001</strain>
    </source>
</reference>
<evidence type="ECO:0000313" key="2">
    <source>
        <dbReference type="Proteomes" id="UP000198553"/>
    </source>
</evidence>
<dbReference type="Proteomes" id="UP000198553">
    <property type="component" value="Unassembled WGS sequence"/>
</dbReference>
<protein>
    <submittedName>
        <fullName evidence="1">Uncharacterized protein</fullName>
    </submittedName>
</protein>
<name>A0A1H8KVJ6_9BACI</name>
<accession>A0A1H8KVJ6</accession>
<gene>
    <name evidence="1" type="ORF">SAMN05192533_1338</name>
</gene>
<organism evidence="1 2">
    <name type="scientific">Mesobacillus persicus</name>
    <dbReference type="NCBI Taxonomy" id="930146"/>
    <lineage>
        <taxon>Bacteria</taxon>
        <taxon>Bacillati</taxon>
        <taxon>Bacillota</taxon>
        <taxon>Bacilli</taxon>
        <taxon>Bacillales</taxon>
        <taxon>Bacillaceae</taxon>
        <taxon>Mesobacillus</taxon>
    </lineage>
</organism>
<proteinExistence type="predicted"/>
<evidence type="ECO:0000313" key="1">
    <source>
        <dbReference type="EMBL" id="SEN96879.1"/>
    </source>
</evidence>
<sequence length="224" mass="26578">MAEIWIQEEKITEKFFDDLGHYTKVEGELNSIYFIGEGTEGDYVDSNKSYLLDFLMAQNQYPLYLTFIPYDDQVEEFITFLQENKMDYRFFHLEETRTYYTLFKKHQYHPPCFVVEVIDSLSLKLLVEETFWLPAQNEFYAISYSDNIAFRLESVKEWGRKKERSIPVFKVEGDTTFIMIFHDGAGFYLFSNEEKYSTVEELCSRLPKGTVITQINDTLVDKSE</sequence>
<dbReference type="AlphaFoldDB" id="A0A1H8KVJ6"/>
<dbReference type="OrthoDB" id="2354029at2"/>
<keyword evidence="2" id="KW-1185">Reference proteome</keyword>